<keyword evidence="2" id="KW-0645">Protease</keyword>
<dbReference type="GO" id="GO:0006508">
    <property type="term" value="P:proteolysis"/>
    <property type="evidence" value="ECO:0007669"/>
    <property type="project" value="UniProtKB-KW"/>
</dbReference>
<comment type="catalytic activity">
    <reaction evidence="2">
        <text>Thiol-dependent hydrolysis of ester, thioester, amide, peptide and isopeptide bonds formed by the C-terminal Gly of ubiquitin (a 76-residue protein attached to proteins as an intracellular targeting signal).</text>
        <dbReference type="EC" id="3.4.19.12"/>
    </reaction>
</comment>
<evidence type="ECO:0000256" key="2">
    <source>
        <dbReference type="RuleBase" id="RU366025"/>
    </source>
</evidence>
<proteinExistence type="inferred from homology"/>
<evidence type="ECO:0000259" key="3">
    <source>
        <dbReference type="PROSITE" id="PS50030"/>
    </source>
</evidence>
<dbReference type="PROSITE" id="PS00973">
    <property type="entry name" value="USP_2"/>
    <property type="match status" value="1"/>
</dbReference>
<dbReference type="SUPFAM" id="SSF46934">
    <property type="entry name" value="UBA-like"/>
    <property type="match status" value="1"/>
</dbReference>
<comment type="similarity">
    <text evidence="1 2">Belongs to the peptidase C19 family.</text>
</comment>
<accession>A0AA36FZC1</accession>
<dbReference type="GO" id="GO:0005634">
    <property type="term" value="C:nucleus"/>
    <property type="evidence" value="ECO:0007669"/>
    <property type="project" value="TreeGrafter"/>
</dbReference>
<gene>
    <name evidence="5" type="ORF">MSPICULIGERA_LOCUS12202</name>
</gene>
<feature type="non-terminal residue" evidence="5">
    <location>
        <position position="1"/>
    </location>
</feature>
<dbReference type="PROSITE" id="PS00972">
    <property type="entry name" value="USP_1"/>
    <property type="match status" value="1"/>
</dbReference>
<dbReference type="Pfam" id="PF00443">
    <property type="entry name" value="UCH"/>
    <property type="match status" value="1"/>
</dbReference>
<dbReference type="GO" id="GO:0016579">
    <property type="term" value="P:protein deubiquitination"/>
    <property type="evidence" value="ECO:0007669"/>
    <property type="project" value="InterPro"/>
</dbReference>
<keyword evidence="6" id="KW-1185">Reference proteome</keyword>
<evidence type="ECO:0000259" key="4">
    <source>
        <dbReference type="PROSITE" id="PS50235"/>
    </source>
</evidence>
<feature type="domain" description="USP" evidence="4">
    <location>
        <begin position="36"/>
        <end position="493"/>
    </location>
</feature>
<dbReference type="InterPro" id="IPR009060">
    <property type="entry name" value="UBA-like_sf"/>
</dbReference>
<dbReference type="GO" id="GO:0004843">
    <property type="term" value="F:cysteine-type deubiquitinase activity"/>
    <property type="evidence" value="ECO:0007669"/>
    <property type="project" value="UniProtKB-UniRule"/>
</dbReference>
<sequence>MHNQRTKTIFKFSRWEWSRIQEDGANLVNAYGPGMTGLINIGSSCYMNSVIQGLLLVPDFCERFGGARALETLHSLPPNDVFKDFNAQLARLVSSMMSGDYALPDGPHNGIKPTQFKRVAGANHPEFQTAKQQDAEEYVRYIIEKISSNTPAGTPDPTLAFKFNKEERLQDVNTGSVRYTNQEETILSLPVPKLAMHPLPDQENRFTAEFGSCLASVFEPETLGERYQKTMRFKTFPDFLLVQLQRFTIDETNFQQKKLDVDIQVPEHLDLAAFRGHGLQDGEVAMPENEEVVALAPQPAVDENAVAQLEAMGFSRNASMKAVIETKNNGAEAAAEWLMSRLDDPTINDPPAAQVAGSGAGTSAHIDNESVATLEGFGFTRHEARYGLQKFNFDANRAAEWLFEHRDEVPQAAGEPAEAAPAAVAPRAVEMRDGNSTYQLVGFISHMGSSPHSGHYVAHLLRGDQWVLFNDEKVAYSQQPPKQLAYLYIYKRV</sequence>
<dbReference type="InterPro" id="IPR028889">
    <property type="entry name" value="USP"/>
</dbReference>
<dbReference type="SUPFAM" id="SSF54001">
    <property type="entry name" value="Cysteine proteinases"/>
    <property type="match status" value="1"/>
</dbReference>
<dbReference type="InterPro" id="IPR018200">
    <property type="entry name" value="USP_CS"/>
</dbReference>
<keyword evidence="2" id="KW-0378">Hydrolase</keyword>
<dbReference type="Gene3D" id="3.90.70.10">
    <property type="entry name" value="Cysteine proteinases"/>
    <property type="match status" value="1"/>
</dbReference>
<dbReference type="InterPro" id="IPR001394">
    <property type="entry name" value="Peptidase_C19_UCH"/>
</dbReference>
<evidence type="ECO:0000313" key="5">
    <source>
        <dbReference type="EMBL" id="CAJ0573856.1"/>
    </source>
</evidence>
<reference evidence="5" key="1">
    <citation type="submission" date="2023-06" db="EMBL/GenBank/DDBJ databases">
        <authorList>
            <person name="Delattre M."/>
        </authorList>
    </citation>
    <scope>NUCLEOTIDE SEQUENCE</scope>
    <source>
        <strain evidence="5">AF72</strain>
    </source>
</reference>
<dbReference type="AlphaFoldDB" id="A0AA36FZC1"/>
<evidence type="ECO:0000256" key="1">
    <source>
        <dbReference type="ARBA" id="ARBA00009085"/>
    </source>
</evidence>
<protein>
    <recommendedName>
        <fullName evidence="2">Ubiquitin carboxyl-terminal hydrolase</fullName>
        <ecNumber evidence="2">3.4.19.12</ecNumber>
    </recommendedName>
</protein>
<keyword evidence="2" id="KW-0833">Ubl conjugation pathway</keyword>
<dbReference type="EMBL" id="CATQJA010002624">
    <property type="protein sequence ID" value="CAJ0573856.1"/>
    <property type="molecule type" value="Genomic_DNA"/>
</dbReference>
<dbReference type="InterPro" id="IPR038765">
    <property type="entry name" value="Papain-like_cys_pep_sf"/>
</dbReference>
<dbReference type="SMART" id="SM00165">
    <property type="entry name" value="UBA"/>
    <property type="match status" value="2"/>
</dbReference>
<dbReference type="InterPro" id="IPR050164">
    <property type="entry name" value="Peptidase_C19"/>
</dbReference>
<dbReference type="EC" id="3.4.19.12" evidence="2"/>
<keyword evidence="2" id="KW-0788">Thiol protease</keyword>
<feature type="domain" description="UBA" evidence="3">
    <location>
        <begin position="300"/>
        <end position="341"/>
    </location>
</feature>
<dbReference type="PROSITE" id="PS50030">
    <property type="entry name" value="UBA"/>
    <property type="match status" value="2"/>
</dbReference>
<dbReference type="GO" id="GO:0005829">
    <property type="term" value="C:cytosol"/>
    <property type="evidence" value="ECO:0007669"/>
    <property type="project" value="TreeGrafter"/>
</dbReference>
<dbReference type="InterPro" id="IPR015940">
    <property type="entry name" value="UBA"/>
</dbReference>
<dbReference type="Proteomes" id="UP001177023">
    <property type="component" value="Unassembled WGS sequence"/>
</dbReference>
<dbReference type="PANTHER" id="PTHR24006">
    <property type="entry name" value="UBIQUITIN CARBOXYL-TERMINAL HYDROLASE"/>
    <property type="match status" value="1"/>
</dbReference>
<dbReference type="PANTHER" id="PTHR24006:SF664">
    <property type="entry name" value="UBIQUITIN CARBOXYL-TERMINAL HYDROLASE"/>
    <property type="match status" value="1"/>
</dbReference>
<feature type="domain" description="UBA" evidence="3">
    <location>
        <begin position="365"/>
        <end position="405"/>
    </location>
</feature>
<organism evidence="5 6">
    <name type="scientific">Mesorhabditis spiculigera</name>
    <dbReference type="NCBI Taxonomy" id="96644"/>
    <lineage>
        <taxon>Eukaryota</taxon>
        <taxon>Metazoa</taxon>
        <taxon>Ecdysozoa</taxon>
        <taxon>Nematoda</taxon>
        <taxon>Chromadorea</taxon>
        <taxon>Rhabditida</taxon>
        <taxon>Rhabditina</taxon>
        <taxon>Rhabditomorpha</taxon>
        <taxon>Rhabditoidea</taxon>
        <taxon>Rhabditidae</taxon>
        <taxon>Mesorhabditinae</taxon>
        <taxon>Mesorhabditis</taxon>
    </lineage>
</organism>
<comment type="caution">
    <text evidence="5">The sequence shown here is derived from an EMBL/GenBank/DDBJ whole genome shotgun (WGS) entry which is preliminary data.</text>
</comment>
<dbReference type="PROSITE" id="PS50235">
    <property type="entry name" value="USP_3"/>
    <property type="match status" value="1"/>
</dbReference>
<dbReference type="Pfam" id="PF00627">
    <property type="entry name" value="UBA"/>
    <property type="match status" value="2"/>
</dbReference>
<evidence type="ECO:0000313" key="6">
    <source>
        <dbReference type="Proteomes" id="UP001177023"/>
    </source>
</evidence>
<name>A0AA36FZC1_9BILA</name>
<dbReference type="Gene3D" id="1.10.8.10">
    <property type="entry name" value="DNA helicase RuvA subunit, C-terminal domain"/>
    <property type="match status" value="2"/>
</dbReference>